<dbReference type="WBParaSite" id="JU765_v2.g3990.t1">
    <property type="protein sequence ID" value="JU765_v2.g3990.t1"/>
    <property type="gene ID" value="JU765_v2.g3990"/>
</dbReference>
<accession>A0AC34R6G9</accession>
<name>A0AC34R6G9_9BILA</name>
<dbReference type="Proteomes" id="UP000887576">
    <property type="component" value="Unplaced"/>
</dbReference>
<sequence length="311" mass="34916">MTRSVFNVLVLGQSGVGKSTLINSIANYFTFGSFKDALGQQPVCVIPASFEIMDSDYNYYKVEVGTPNDNENLQDLADSCTQKPKVYSFRHKDLNINFIDVPGIGDTRGVDTDNTNIKAVLDTVALFDQIHAICILLKSTDTKLTVEYQYCLNELLMHLHQKAIPNVVFVFTCSQASNFVPANGRMVLAAYLKQLQKDKGIEIPLSKEHMFCIDNDAFRFLCAYHQIDAFKSETPDPYVDSWNRSQKAVKGLFARMKTLVPHDVVHTLSVNQARAVILSLIQPLATISSLIQSNTANYETNFDDLVRRLQE</sequence>
<protein>
    <submittedName>
        <fullName evidence="2">G domain-containing protein</fullName>
    </submittedName>
</protein>
<proteinExistence type="predicted"/>
<reference evidence="2" key="1">
    <citation type="submission" date="2022-11" db="UniProtKB">
        <authorList>
            <consortium name="WormBaseParasite"/>
        </authorList>
    </citation>
    <scope>IDENTIFICATION</scope>
</reference>
<organism evidence="1 2">
    <name type="scientific">Panagrolaimus sp. JU765</name>
    <dbReference type="NCBI Taxonomy" id="591449"/>
    <lineage>
        <taxon>Eukaryota</taxon>
        <taxon>Metazoa</taxon>
        <taxon>Ecdysozoa</taxon>
        <taxon>Nematoda</taxon>
        <taxon>Chromadorea</taxon>
        <taxon>Rhabditida</taxon>
        <taxon>Tylenchina</taxon>
        <taxon>Panagrolaimomorpha</taxon>
        <taxon>Panagrolaimoidea</taxon>
        <taxon>Panagrolaimidae</taxon>
        <taxon>Panagrolaimus</taxon>
    </lineage>
</organism>
<evidence type="ECO:0000313" key="2">
    <source>
        <dbReference type="WBParaSite" id="JU765_v2.g3990.t1"/>
    </source>
</evidence>
<evidence type="ECO:0000313" key="1">
    <source>
        <dbReference type="Proteomes" id="UP000887576"/>
    </source>
</evidence>